<evidence type="ECO:0000256" key="5">
    <source>
        <dbReference type="ARBA" id="ARBA00023242"/>
    </source>
</evidence>
<dbReference type="GO" id="GO:0005634">
    <property type="term" value="C:nucleus"/>
    <property type="evidence" value="ECO:0007669"/>
    <property type="project" value="TreeGrafter"/>
</dbReference>
<feature type="compositionally biased region" description="Basic residues" evidence="6">
    <location>
        <begin position="12"/>
        <end position="23"/>
    </location>
</feature>
<dbReference type="GO" id="GO:0000981">
    <property type="term" value="F:DNA-binding transcription factor activity, RNA polymerase II-specific"/>
    <property type="evidence" value="ECO:0007669"/>
    <property type="project" value="InterPro"/>
</dbReference>
<name>A0A7R8AIF3_9EURO</name>
<dbReference type="InterPro" id="IPR036864">
    <property type="entry name" value="Zn2-C6_fun-type_DNA-bd_sf"/>
</dbReference>
<evidence type="ECO:0000259" key="7">
    <source>
        <dbReference type="PROSITE" id="PS50048"/>
    </source>
</evidence>
<dbReference type="GO" id="GO:0000978">
    <property type="term" value="F:RNA polymerase II cis-regulatory region sequence-specific DNA binding"/>
    <property type="evidence" value="ECO:0007669"/>
    <property type="project" value="TreeGrafter"/>
</dbReference>
<feature type="compositionally biased region" description="Polar residues" evidence="6">
    <location>
        <begin position="98"/>
        <end position="121"/>
    </location>
</feature>
<feature type="region of interest" description="Disordered" evidence="6">
    <location>
        <begin position="184"/>
        <end position="216"/>
    </location>
</feature>
<dbReference type="Pfam" id="PF04082">
    <property type="entry name" value="Fungal_trans"/>
    <property type="match status" value="1"/>
</dbReference>
<feature type="compositionally biased region" description="Polar residues" evidence="6">
    <location>
        <begin position="191"/>
        <end position="205"/>
    </location>
</feature>
<dbReference type="Gene3D" id="4.10.240.10">
    <property type="entry name" value="Zn(2)-C6 fungal-type DNA-binding domain"/>
    <property type="match status" value="1"/>
</dbReference>
<keyword evidence="5" id="KW-0539">Nucleus</keyword>
<feature type="region of interest" description="Disordered" evidence="6">
    <location>
        <begin position="229"/>
        <end position="261"/>
    </location>
</feature>
<evidence type="ECO:0000256" key="1">
    <source>
        <dbReference type="ARBA" id="ARBA00022723"/>
    </source>
</evidence>
<proteinExistence type="predicted"/>
<evidence type="ECO:0000313" key="8">
    <source>
        <dbReference type="EMBL" id="BCS18595.1"/>
    </source>
</evidence>
<reference evidence="8" key="2">
    <citation type="submission" date="2021-02" db="EMBL/GenBank/DDBJ databases">
        <title>Aspergillus puulaauensis MK2 genome sequence.</title>
        <authorList>
            <person name="Futagami T."/>
            <person name="Mori K."/>
            <person name="Kadooka C."/>
            <person name="Tanaka T."/>
        </authorList>
    </citation>
    <scope>NUCLEOTIDE SEQUENCE</scope>
    <source>
        <strain evidence="8">MK2</strain>
    </source>
</reference>
<evidence type="ECO:0000256" key="2">
    <source>
        <dbReference type="ARBA" id="ARBA00023015"/>
    </source>
</evidence>
<evidence type="ECO:0000256" key="3">
    <source>
        <dbReference type="ARBA" id="ARBA00023125"/>
    </source>
</evidence>
<evidence type="ECO:0000256" key="4">
    <source>
        <dbReference type="ARBA" id="ARBA00023163"/>
    </source>
</evidence>
<feature type="compositionally biased region" description="Low complexity" evidence="6">
    <location>
        <begin position="58"/>
        <end position="68"/>
    </location>
</feature>
<dbReference type="Pfam" id="PF00172">
    <property type="entry name" value="Zn_clus"/>
    <property type="match status" value="1"/>
</dbReference>
<dbReference type="CDD" id="cd12148">
    <property type="entry name" value="fungal_TF_MHR"/>
    <property type="match status" value="1"/>
</dbReference>
<dbReference type="EMBL" id="AP024443">
    <property type="protein sequence ID" value="BCS18595.1"/>
    <property type="molecule type" value="Genomic_DNA"/>
</dbReference>
<feature type="domain" description="Zn(2)-C6 fungal-type" evidence="7">
    <location>
        <begin position="27"/>
        <end position="56"/>
    </location>
</feature>
<dbReference type="CDD" id="cd00067">
    <property type="entry name" value="GAL4"/>
    <property type="match status" value="1"/>
</dbReference>
<feature type="region of interest" description="Disordered" evidence="6">
    <location>
        <begin position="1"/>
        <end position="29"/>
    </location>
</feature>
<dbReference type="InterPro" id="IPR001138">
    <property type="entry name" value="Zn2Cys6_DnaBD"/>
</dbReference>
<dbReference type="Proteomes" id="UP000654913">
    <property type="component" value="Chromosome 1"/>
</dbReference>
<feature type="compositionally biased region" description="Basic and acidic residues" evidence="6">
    <location>
        <begin position="234"/>
        <end position="253"/>
    </location>
</feature>
<dbReference type="PANTHER" id="PTHR47424">
    <property type="entry name" value="REGULATORY PROTEIN GAL4"/>
    <property type="match status" value="1"/>
</dbReference>
<keyword evidence="3" id="KW-0238">DNA-binding</keyword>
<evidence type="ECO:0000313" key="9">
    <source>
        <dbReference type="Proteomes" id="UP000654913"/>
    </source>
</evidence>
<accession>A0A7R8AIF3</accession>
<evidence type="ECO:0000256" key="6">
    <source>
        <dbReference type="SAM" id="MobiDB-lite"/>
    </source>
</evidence>
<dbReference type="OrthoDB" id="2571985at2759"/>
<dbReference type="SMART" id="SM00066">
    <property type="entry name" value="GAL4"/>
    <property type="match status" value="1"/>
</dbReference>
<keyword evidence="2" id="KW-0805">Transcription regulation</keyword>
<gene>
    <name evidence="8" type="ORF">APUU_11423S</name>
</gene>
<dbReference type="GeneID" id="64968600"/>
<dbReference type="KEGG" id="apuu:APUU_11423S"/>
<feature type="region of interest" description="Disordered" evidence="6">
    <location>
        <begin position="58"/>
        <end position="137"/>
    </location>
</feature>
<dbReference type="GO" id="GO:0008270">
    <property type="term" value="F:zinc ion binding"/>
    <property type="evidence" value="ECO:0007669"/>
    <property type="project" value="InterPro"/>
</dbReference>
<feature type="region of interest" description="Disordered" evidence="6">
    <location>
        <begin position="748"/>
        <end position="773"/>
    </location>
</feature>
<sequence length="828" mass="91160">MNMSRDPQPATARRHAARRRPPRASRACETCRGRKTKCDQAQPCSYCSYHSLDCFYRGGTPQRTPVPRRQQRHKGRPSPWPEINDTRASPDSPGVLGNNAQVQLPSRSPSAPGTPGPNTLVVSPELGDSASRDGLSGVNLHTKGTEFYGNSSNLAFLGNLYMRAQNQANSRAADSAELHVSASTPRIMVGNPQSDITPDTSQSDAQSDRRARAGPHKAQLSIVNLLYNPSYPDHSQDQRGGNDEEGSRRKESQRGAPRSFAGHDRAIVPVVEELAAEAQLEIEKLFIGSYFSNKHYIHPMLNKAAFMHRCEKDAFDLRRRPGFMRGSSRFSGLYFAVVALGAINASSEETSLLEHYCTNSTAERQEAESASQPSALDFADFYFKTAKQAIGDLFEGCCLESVQALLLMSIFCQNALRPHSCFMYSGMAVRTAVAIGLASGMSSLPAAMRREARRTWWCIYSHEIEMCCSSGRLDSMKELCYYQVPLPTLKASPGSQLDLDAEDNDVAMIPVMVALAQIMSAASHQLYHSPKRSLEDMSRIAMDLDRKLLDWKTGIPKFLDIDVASLNDPEWAFKQKLVLRLRFYNTRILIHRPFLAAATSSVSSPALQQHLHICLETARTNIHMQYESFLHRLYIRTWWYNTTYALYGAMILLHVVLAGSTCGAPDSTLLHDVEKSLEIFESMNNIVVARRCAEMIREVLEVARACVVRRSSIEAMNDKSSNTLPSGQQQPLQYTGIQSTQFGVGSSLDRGNSSTLGPEGGGSVDSAAAFTLPGDTPATEGGDFFYSLFNDQGAQPGTRAEMLANLVDPTVLEDFAFGSGLGGELSFL</sequence>
<keyword evidence="4" id="KW-0804">Transcription</keyword>
<dbReference type="PROSITE" id="PS50048">
    <property type="entry name" value="ZN2_CY6_FUNGAL_2"/>
    <property type="match status" value="1"/>
</dbReference>
<keyword evidence="9" id="KW-1185">Reference proteome</keyword>
<reference evidence="8" key="1">
    <citation type="submission" date="2021-01" db="EMBL/GenBank/DDBJ databases">
        <authorList>
            <consortium name="Aspergillus puulaauensis MK2 genome sequencing consortium"/>
            <person name="Kazuki M."/>
            <person name="Futagami T."/>
        </authorList>
    </citation>
    <scope>NUCLEOTIDE SEQUENCE</scope>
    <source>
        <strain evidence="8">MK2</strain>
    </source>
</reference>
<dbReference type="PANTHER" id="PTHR47424:SF15">
    <property type="entry name" value="ZN(II)2CYS6 TRANSCRIPTION FACTOR (EUROFUNG)"/>
    <property type="match status" value="1"/>
</dbReference>
<organism evidence="8 9">
    <name type="scientific">Aspergillus puulaauensis</name>
    <dbReference type="NCBI Taxonomy" id="1220207"/>
    <lineage>
        <taxon>Eukaryota</taxon>
        <taxon>Fungi</taxon>
        <taxon>Dikarya</taxon>
        <taxon>Ascomycota</taxon>
        <taxon>Pezizomycotina</taxon>
        <taxon>Eurotiomycetes</taxon>
        <taxon>Eurotiomycetidae</taxon>
        <taxon>Eurotiales</taxon>
        <taxon>Aspergillaceae</taxon>
        <taxon>Aspergillus</taxon>
    </lineage>
</organism>
<dbReference type="InterPro" id="IPR051127">
    <property type="entry name" value="Fungal_SecMet_Regulators"/>
</dbReference>
<dbReference type="GO" id="GO:0000435">
    <property type="term" value="P:positive regulation of transcription from RNA polymerase II promoter by galactose"/>
    <property type="evidence" value="ECO:0007669"/>
    <property type="project" value="TreeGrafter"/>
</dbReference>
<dbReference type="RefSeq" id="XP_041550789.1">
    <property type="nucleotide sequence ID" value="XM_041697512.1"/>
</dbReference>
<dbReference type="AlphaFoldDB" id="A0A7R8AIF3"/>
<protein>
    <recommendedName>
        <fullName evidence="7">Zn(2)-C6 fungal-type domain-containing protein</fullName>
    </recommendedName>
</protein>
<dbReference type="SUPFAM" id="SSF57701">
    <property type="entry name" value="Zn2/Cys6 DNA-binding domain"/>
    <property type="match status" value="1"/>
</dbReference>
<keyword evidence="1" id="KW-0479">Metal-binding</keyword>
<dbReference type="PROSITE" id="PS00463">
    <property type="entry name" value="ZN2_CY6_FUNGAL_1"/>
    <property type="match status" value="1"/>
</dbReference>
<dbReference type="InterPro" id="IPR007219">
    <property type="entry name" value="XnlR_reg_dom"/>
</dbReference>
<dbReference type="SMART" id="SM00906">
    <property type="entry name" value="Fungal_trans"/>
    <property type="match status" value="1"/>
</dbReference>
<dbReference type="GO" id="GO:0006351">
    <property type="term" value="P:DNA-templated transcription"/>
    <property type="evidence" value="ECO:0007669"/>
    <property type="project" value="InterPro"/>
</dbReference>